<comment type="caution">
    <text evidence="1">The sequence shown here is derived from an EMBL/GenBank/DDBJ whole genome shotgun (WGS) entry which is preliminary data.</text>
</comment>
<dbReference type="RefSeq" id="WP_108344705.1">
    <property type="nucleotide sequence ID" value="NZ_PYXZ01000005.1"/>
</dbReference>
<dbReference type="Pfam" id="PF14106">
    <property type="entry name" value="DUF4279"/>
    <property type="match status" value="1"/>
</dbReference>
<dbReference type="EMBL" id="PYXZ01000005">
    <property type="protein sequence ID" value="PUA80511.1"/>
    <property type="molecule type" value="Genomic_DNA"/>
</dbReference>
<dbReference type="OrthoDB" id="3831024at2"/>
<sequence length="140" mass="15084">MAELARAVASLRVVGDDLQPDDVSALLGCAPTNAWAKGDTLTSHGASRTARFGMWSLQAEEAEPGDLDAQVAAILSRLTQDETVWAEVGYRYDLDLFCGWFMKYGNEGTTIGPDTMSALGRRGIPLDIDLYGGDSERVPD</sequence>
<name>A0A2R7YW05_9ACTN</name>
<keyword evidence="2" id="KW-1185">Reference proteome</keyword>
<organism evidence="1 2">
    <name type="scientific">Nocardioides currus</name>
    <dbReference type="NCBI Taxonomy" id="2133958"/>
    <lineage>
        <taxon>Bacteria</taxon>
        <taxon>Bacillati</taxon>
        <taxon>Actinomycetota</taxon>
        <taxon>Actinomycetes</taxon>
        <taxon>Propionibacteriales</taxon>
        <taxon>Nocardioidaceae</taxon>
        <taxon>Nocardioides</taxon>
    </lineage>
</organism>
<accession>A0A2R7YW05</accession>
<gene>
    <name evidence="1" type="ORF">C7S10_12100</name>
</gene>
<dbReference type="InterPro" id="IPR025459">
    <property type="entry name" value="DUF4279"/>
</dbReference>
<dbReference type="Proteomes" id="UP000244867">
    <property type="component" value="Unassembled WGS sequence"/>
</dbReference>
<evidence type="ECO:0000313" key="1">
    <source>
        <dbReference type="EMBL" id="PUA80511.1"/>
    </source>
</evidence>
<evidence type="ECO:0008006" key="3">
    <source>
        <dbReference type="Google" id="ProtNLM"/>
    </source>
</evidence>
<reference evidence="1 2" key="1">
    <citation type="submission" date="2018-03" db="EMBL/GenBank/DDBJ databases">
        <authorList>
            <person name="Keele B.F."/>
        </authorList>
    </citation>
    <scope>NUCLEOTIDE SEQUENCE [LARGE SCALE GENOMIC DNA]</scope>
    <source>
        <strain evidence="1 2">IB-3</strain>
    </source>
</reference>
<evidence type="ECO:0000313" key="2">
    <source>
        <dbReference type="Proteomes" id="UP000244867"/>
    </source>
</evidence>
<protein>
    <recommendedName>
        <fullName evidence="3">DUF4279 domain-containing protein</fullName>
    </recommendedName>
</protein>
<proteinExistence type="predicted"/>
<dbReference type="AlphaFoldDB" id="A0A2R7YW05"/>